<evidence type="ECO:0000313" key="1">
    <source>
        <dbReference type="EMBL" id="GAA3049846.1"/>
    </source>
</evidence>
<reference evidence="2" key="1">
    <citation type="journal article" date="2019" name="Int. J. Syst. Evol. Microbiol.">
        <title>The Global Catalogue of Microorganisms (GCM) 10K type strain sequencing project: providing services to taxonomists for standard genome sequencing and annotation.</title>
        <authorList>
            <consortium name="The Broad Institute Genomics Platform"/>
            <consortium name="The Broad Institute Genome Sequencing Center for Infectious Disease"/>
            <person name="Wu L."/>
            <person name="Ma J."/>
        </authorList>
    </citation>
    <scope>NUCLEOTIDE SEQUENCE [LARGE SCALE GENOMIC DNA]</scope>
    <source>
        <strain evidence="2">JCM 9091</strain>
    </source>
</reference>
<organism evidence="1 2">
    <name type="scientific">Streptomyces glomeratus</name>
    <dbReference type="NCBI Taxonomy" id="284452"/>
    <lineage>
        <taxon>Bacteria</taxon>
        <taxon>Bacillati</taxon>
        <taxon>Actinomycetota</taxon>
        <taxon>Actinomycetes</taxon>
        <taxon>Kitasatosporales</taxon>
        <taxon>Streptomycetaceae</taxon>
        <taxon>Streptomyces</taxon>
    </lineage>
</organism>
<accession>A0ABP6LL12</accession>
<dbReference type="EMBL" id="BAAAUF010000029">
    <property type="protein sequence ID" value="GAA3049846.1"/>
    <property type="molecule type" value="Genomic_DNA"/>
</dbReference>
<protein>
    <submittedName>
        <fullName evidence="1">Uncharacterized protein</fullName>
    </submittedName>
</protein>
<sequence>MSWGFFVCSPDGHGHAGRTSGDPAIAPNKDPEHAYIWQRLSDHGVSFRNYGFYASADKSGKAVVEDPVLNAGTGHAFGP</sequence>
<name>A0ABP6LL12_9ACTN</name>
<dbReference type="Proteomes" id="UP001501532">
    <property type="component" value="Unassembled WGS sequence"/>
</dbReference>
<proteinExistence type="predicted"/>
<evidence type="ECO:0000313" key="2">
    <source>
        <dbReference type="Proteomes" id="UP001501532"/>
    </source>
</evidence>
<gene>
    <name evidence="1" type="ORF">GCM10010448_36090</name>
</gene>
<comment type="caution">
    <text evidence="1">The sequence shown here is derived from an EMBL/GenBank/DDBJ whole genome shotgun (WGS) entry which is preliminary data.</text>
</comment>
<keyword evidence="2" id="KW-1185">Reference proteome</keyword>